<gene>
    <name evidence="1" type="ORF">EVAR_87548_1</name>
</gene>
<name>A0A4C1XRG4_EUMVA</name>
<organism evidence="1 2">
    <name type="scientific">Eumeta variegata</name>
    <name type="common">Bagworm moth</name>
    <name type="synonym">Eumeta japonica</name>
    <dbReference type="NCBI Taxonomy" id="151549"/>
    <lineage>
        <taxon>Eukaryota</taxon>
        <taxon>Metazoa</taxon>
        <taxon>Ecdysozoa</taxon>
        <taxon>Arthropoda</taxon>
        <taxon>Hexapoda</taxon>
        <taxon>Insecta</taxon>
        <taxon>Pterygota</taxon>
        <taxon>Neoptera</taxon>
        <taxon>Endopterygota</taxon>
        <taxon>Lepidoptera</taxon>
        <taxon>Glossata</taxon>
        <taxon>Ditrysia</taxon>
        <taxon>Tineoidea</taxon>
        <taxon>Psychidae</taxon>
        <taxon>Oiketicinae</taxon>
        <taxon>Eumeta</taxon>
    </lineage>
</organism>
<evidence type="ECO:0000313" key="2">
    <source>
        <dbReference type="Proteomes" id="UP000299102"/>
    </source>
</evidence>
<protein>
    <submittedName>
        <fullName evidence="1">Uncharacterized protein</fullName>
    </submittedName>
</protein>
<evidence type="ECO:0000313" key="1">
    <source>
        <dbReference type="EMBL" id="GBP65572.1"/>
    </source>
</evidence>
<proteinExistence type="predicted"/>
<accession>A0A4C1XRG4</accession>
<comment type="caution">
    <text evidence="1">The sequence shown here is derived from an EMBL/GenBank/DDBJ whole genome shotgun (WGS) entry which is preliminary data.</text>
</comment>
<sequence>MVLRNQPGITPDVYLYAAFGITPAPHATSDGGDNHVEASLLNKIERSDTAISAQGATRVSYATDLRQRVLLPESMSDSVMV</sequence>
<reference evidence="1 2" key="1">
    <citation type="journal article" date="2019" name="Commun. Biol.">
        <title>The bagworm genome reveals a unique fibroin gene that provides high tensile strength.</title>
        <authorList>
            <person name="Kono N."/>
            <person name="Nakamura H."/>
            <person name="Ohtoshi R."/>
            <person name="Tomita M."/>
            <person name="Numata K."/>
            <person name="Arakawa K."/>
        </authorList>
    </citation>
    <scope>NUCLEOTIDE SEQUENCE [LARGE SCALE GENOMIC DNA]</scope>
</reference>
<dbReference type="EMBL" id="BGZK01000932">
    <property type="protein sequence ID" value="GBP65572.1"/>
    <property type="molecule type" value="Genomic_DNA"/>
</dbReference>
<dbReference type="Proteomes" id="UP000299102">
    <property type="component" value="Unassembled WGS sequence"/>
</dbReference>
<keyword evidence="2" id="KW-1185">Reference proteome</keyword>
<dbReference type="AlphaFoldDB" id="A0A4C1XRG4"/>